<comment type="function">
    <text evidence="12">Essential component of the TIM23 complex, a complex that mediates the translocation of transit peptide-containing proteins across the mitochondrial inner membrane.</text>
</comment>
<dbReference type="InterPro" id="IPR023214">
    <property type="entry name" value="HAD_sf"/>
</dbReference>
<reference evidence="16 18" key="2">
    <citation type="submission" date="2018-03" db="EMBL/GenBank/DDBJ databases">
        <authorList>
            <person name="Fogelqvist J."/>
        </authorList>
    </citation>
    <scope>NUCLEOTIDE SEQUENCE [LARGE SCALE GENOMIC DNA]</scope>
</reference>
<evidence type="ECO:0000256" key="8">
    <source>
        <dbReference type="ARBA" id="ARBA00022989"/>
    </source>
</evidence>
<dbReference type="FunFam" id="3.40.50.1000:FF:000019">
    <property type="entry name" value="Mitochondrial import inner membrane translocase subunit TIM50"/>
    <property type="match status" value="1"/>
</dbReference>
<dbReference type="EMBL" id="CDSF01000068">
    <property type="protein sequence ID" value="CEO96589.1"/>
    <property type="molecule type" value="Genomic_DNA"/>
</dbReference>
<evidence type="ECO:0000256" key="3">
    <source>
        <dbReference type="ARBA" id="ARBA00022448"/>
    </source>
</evidence>
<dbReference type="PROSITE" id="PS50969">
    <property type="entry name" value="FCP1"/>
    <property type="match status" value="1"/>
</dbReference>
<dbReference type="SUPFAM" id="SSF56784">
    <property type="entry name" value="HAD-like"/>
    <property type="match status" value="1"/>
</dbReference>
<evidence type="ECO:0000256" key="1">
    <source>
        <dbReference type="ARBA" id="ARBA00004434"/>
    </source>
</evidence>
<sequence length="317" mass="35350">MRSTLLRHVGRRLSSTATDNGNLRRRLWIGGAVAASAATTGAVVWAHQTGRVDFGTITDALAWPFRAVHSKITGMFNEVVSDFADPSKEVLLPPAPPDAFGNTPRTLVLDVEGTLIFNEYERGVGWRPVKRPNADVFLLRMFQAGYEIVTFSSGHQAVLDPILTRLDRHRVITHRLYRESTTYRNGVHMKDLSKLNRDLSRVVIVDHDPSAMSLHPDNGIQVSKFEGDPNDIALLQLIPVLESLVADDVTDVREVLRQYHGADGVQRFIEHRMARVKALRDQHISVGNQASDESRPSKSWTSWLGLGQKSHNPSRSA</sequence>
<evidence type="ECO:0000256" key="11">
    <source>
        <dbReference type="ARBA" id="ARBA00023136"/>
    </source>
</evidence>
<evidence type="ECO:0000313" key="16">
    <source>
        <dbReference type="EMBL" id="SPQ94646.1"/>
    </source>
</evidence>
<keyword evidence="17" id="KW-1185">Reference proteome</keyword>
<keyword evidence="8" id="KW-1133">Transmembrane helix</keyword>
<keyword evidence="6 12" id="KW-0653">Protein transport</keyword>
<feature type="compositionally biased region" description="Polar residues" evidence="13">
    <location>
        <begin position="287"/>
        <end position="302"/>
    </location>
</feature>
<feature type="domain" description="FCP1 homology" evidence="14">
    <location>
        <begin position="100"/>
        <end position="244"/>
    </location>
</feature>
<evidence type="ECO:0000256" key="7">
    <source>
        <dbReference type="ARBA" id="ARBA00022946"/>
    </source>
</evidence>
<proteinExistence type="inferred from homology"/>
<keyword evidence="7 12" id="KW-0809">Transit peptide</keyword>
<evidence type="ECO:0000313" key="15">
    <source>
        <dbReference type="EMBL" id="CEO96589.1"/>
    </source>
</evidence>
<dbReference type="InterPro" id="IPR036412">
    <property type="entry name" value="HAD-like_sf"/>
</dbReference>
<comment type="subunit">
    <text evidence="12">Component of the TIM23 complex.</text>
</comment>
<organism evidence="15 17">
    <name type="scientific">Plasmodiophora brassicae</name>
    <name type="common">Clubroot disease agent</name>
    <dbReference type="NCBI Taxonomy" id="37360"/>
    <lineage>
        <taxon>Eukaryota</taxon>
        <taxon>Sar</taxon>
        <taxon>Rhizaria</taxon>
        <taxon>Endomyxa</taxon>
        <taxon>Phytomyxea</taxon>
        <taxon>Plasmodiophorida</taxon>
        <taxon>Plasmodiophoridae</taxon>
        <taxon>Plasmodiophora</taxon>
    </lineage>
</organism>
<dbReference type="Proteomes" id="UP000039324">
    <property type="component" value="Unassembled WGS sequence"/>
</dbReference>
<keyword evidence="11" id="KW-0472">Membrane</keyword>
<dbReference type="Pfam" id="PF03031">
    <property type="entry name" value="NIF"/>
    <property type="match status" value="1"/>
</dbReference>
<reference evidence="15 17" key="1">
    <citation type="submission" date="2015-02" db="EMBL/GenBank/DDBJ databases">
        <authorList>
            <person name="Chooi Y.-H."/>
        </authorList>
    </citation>
    <scope>NUCLEOTIDE SEQUENCE [LARGE SCALE GENOMIC DNA]</scope>
    <source>
        <strain evidence="15">E3</strain>
    </source>
</reference>
<evidence type="ECO:0000256" key="10">
    <source>
        <dbReference type="ARBA" id="ARBA00023128"/>
    </source>
</evidence>
<keyword evidence="5" id="KW-0999">Mitochondrion inner membrane</keyword>
<evidence type="ECO:0000313" key="17">
    <source>
        <dbReference type="Proteomes" id="UP000039324"/>
    </source>
</evidence>
<evidence type="ECO:0000256" key="6">
    <source>
        <dbReference type="ARBA" id="ARBA00022927"/>
    </source>
</evidence>
<name>A0A0G4IN15_PLABS</name>
<comment type="similarity">
    <text evidence="2 12">Belongs to the TIM50 family.</text>
</comment>
<keyword evidence="9 12" id="KW-0811">Translocation</keyword>
<accession>A0A0G4IN15</accession>
<keyword evidence="4" id="KW-0812">Transmembrane</keyword>
<evidence type="ECO:0000256" key="4">
    <source>
        <dbReference type="ARBA" id="ARBA00022692"/>
    </source>
</evidence>
<dbReference type="CDD" id="cd07521">
    <property type="entry name" value="HAD_FCP1-like"/>
    <property type="match status" value="1"/>
</dbReference>
<comment type="subcellular location">
    <subcellularLocation>
        <location evidence="1 12">Mitochondrion inner membrane</location>
        <topology evidence="1 12">Single-pass membrane protein</topology>
    </subcellularLocation>
</comment>
<protein>
    <recommendedName>
        <fullName evidence="12">Mitochondrial import inner membrane translocase subunit TIM50</fullName>
    </recommendedName>
</protein>
<keyword evidence="3 12" id="KW-0813">Transport</keyword>
<dbReference type="STRING" id="37360.A0A0G4IN15"/>
<dbReference type="PANTHER" id="PTHR12210">
    <property type="entry name" value="DULLARD PROTEIN PHOSPHATASE"/>
    <property type="match status" value="1"/>
</dbReference>
<gene>
    <name evidence="15" type="ORF">PBRA_005198</name>
    <name evidence="16" type="ORF">PLBR_LOCUS1861</name>
</gene>
<evidence type="ECO:0000256" key="2">
    <source>
        <dbReference type="ARBA" id="ARBA00006344"/>
    </source>
</evidence>
<evidence type="ECO:0000313" key="18">
    <source>
        <dbReference type="Proteomes" id="UP000290189"/>
    </source>
</evidence>
<dbReference type="Gene3D" id="3.40.50.1000">
    <property type="entry name" value="HAD superfamily/HAD-like"/>
    <property type="match status" value="1"/>
</dbReference>
<dbReference type="OrthoDB" id="287041at2759"/>
<evidence type="ECO:0000259" key="14">
    <source>
        <dbReference type="PROSITE" id="PS50969"/>
    </source>
</evidence>
<evidence type="ECO:0000256" key="5">
    <source>
        <dbReference type="ARBA" id="ARBA00022792"/>
    </source>
</evidence>
<evidence type="ECO:0000256" key="9">
    <source>
        <dbReference type="ARBA" id="ARBA00023010"/>
    </source>
</evidence>
<dbReference type="InterPro" id="IPR050365">
    <property type="entry name" value="TIM50"/>
</dbReference>
<dbReference type="GO" id="GO:0005744">
    <property type="term" value="C:TIM23 mitochondrial import inner membrane translocase complex"/>
    <property type="evidence" value="ECO:0007669"/>
    <property type="project" value="UniProtKB-UniRule"/>
</dbReference>
<keyword evidence="10 12" id="KW-0496">Mitochondrion</keyword>
<evidence type="ECO:0000256" key="12">
    <source>
        <dbReference type="RuleBase" id="RU365079"/>
    </source>
</evidence>
<dbReference type="SMART" id="SM00577">
    <property type="entry name" value="CPDc"/>
    <property type="match status" value="1"/>
</dbReference>
<dbReference type="GO" id="GO:0015031">
    <property type="term" value="P:protein transport"/>
    <property type="evidence" value="ECO:0007669"/>
    <property type="project" value="UniProtKB-KW"/>
</dbReference>
<dbReference type="InterPro" id="IPR004274">
    <property type="entry name" value="FCP1_dom"/>
</dbReference>
<feature type="region of interest" description="Disordered" evidence="13">
    <location>
        <begin position="287"/>
        <end position="317"/>
    </location>
</feature>
<geneLocation type="mitochondrion" evidence="16"/>
<dbReference type="Proteomes" id="UP000290189">
    <property type="component" value="Unassembled WGS sequence"/>
</dbReference>
<dbReference type="EMBL" id="OVEO01000003">
    <property type="protein sequence ID" value="SPQ94646.1"/>
    <property type="molecule type" value="Genomic_DNA"/>
</dbReference>
<dbReference type="OMA" id="GSCQFID"/>
<evidence type="ECO:0000256" key="13">
    <source>
        <dbReference type="SAM" id="MobiDB-lite"/>
    </source>
</evidence>
<dbReference type="AlphaFoldDB" id="A0A0G4IN15"/>